<protein>
    <submittedName>
        <fullName evidence="1">Uncharacterized protein</fullName>
    </submittedName>
</protein>
<evidence type="ECO:0000313" key="1">
    <source>
        <dbReference type="EMBL" id="MEW2365646.1"/>
    </source>
</evidence>
<reference evidence="1 2" key="1">
    <citation type="submission" date="2024-06" db="EMBL/GenBank/DDBJ databases">
        <title>The Natural Products Discovery Center: Release of the First 8490 Sequenced Strains for Exploring Actinobacteria Biosynthetic Diversity.</title>
        <authorList>
            <person name="Kalkreuter E."/>
            <person name="Kautsar S.A."/>
            <person name="Yang D."/>
            <person name="Bader C.D."/>
            <person name="Teijaro C.N."/>
            <person name="Fluegel L."/>
            <person name="Davis C.M."/>
            <person name="Simpson J.R."/>
            <person name="Lauterbach L."/>
            <person name="Steele A.D."/>
            <person name="Gui C."/>
            <person name="Meng S."/>
            <person name="Li G."/>
            <person name="Viehrig K."/>
            <person name="Ye F."/>
            <person name="Su P."/>
            <person name="Kiefer A.F."/>
            <person name="Nichols A."/>
            <person name="Cepeda A.J."/>
            <person name="Yan W."/>
            <person name="Fan B."/>
            <person name="Jiang Y."/>
            <person name="Adhikari A."/>
            <person name="Zheng C.-J."/>
            <person name="Schuster L."/>
            <person name="Cowan T.M."/>
            <person name="Smanski M.J."/>
            <person name="Chevrette M.G."/>
            <person name="De Carvalho L.P.S."/>
            <person name="Shen B."/>
        </authorList>
    </citation>
    <scope>NUCLEOTIDE SEQUENCE [LARGE SCALE GENOMIC DNA]</scope>
    <source>
        <strain evidence="1 2">NPDC047833</strain>
    </source>
</reference>
<organism evidence="1 2">
    <name type="scientific">Streptomyces huasconensis</name>
    <dbReference type="NCBI Taxonomy" id="1854574"/>
    <lineage>
        <taxon>Bacteria</taxon>
        <taxon>Bacillati</taxon>
        <taxon>Actinomycetota</taxon>
        <taxon>Actinomycetes</taxon>
        <taxon>Kitasatosporales</taxon>
        <taxon>Streptomycetaceae</taxon>
        <taxon>Streptomyces</taxon>
    </lineage>
</organism>
<proteinExistence type="predicted"/>
<sequence>MTAHITGGLTVDLDNGPVGTRYDRDASGKQRAALIIGEGSDAFGITVTDSGPELLDQLQEAVSELRAWAALQERIKTSPEVER</sequence>
<dbReference type="EMBL" id="JBEYRS010000012">
    <property type="protein sequence ID" value="MEW2365646.1"/>
    <property type="molecule type" value="Genomic_DNA"/>
</dbReference>
<evidence type="ECO:0000313" key="2">
    <source>
        <dbReference type="Proteomes" id="UP001553843"/>
    </source>
</evidence>
<accession>A0ABV3M366</accession>
<keyword evidence="2" id="KW-1185">Reference proteome</keyword>
<dbReference type="Proteomes" id="UP001553843">
    <property type="component" value="Unassembled WGS sequence"/>
</dbReference>
<gene>
    <name evidence="1" type="ORF">AB0887_27310</name>
</gene>
<dbReference type="RefSeq" id="WP_359780921.1">
    <property type="nucleotide sequence ID" value="NZ_JBEYRR010000008.1"/>
</dbReference>
<name>A0ABV3M366_9ACTN</name>
<comment type="caution">
    <text evidence="1">The sequence shown here is derived from an EMBL/GenBank/DDBJ whole genome shotgun (WGS) entry which is preliminary data.</text>
</comment>